<dbReference type="FunFam" id="2.10.70.40:FF:000001">
    <property type="entry name" value="Flagellar assembly peptidoglycan hydrolase FlgJ"/>
    <property type="match status" value="1"/>
</dbReference>
<evidence type="ECO:0000313" key="13">
    <source>
        <dbReference type="Proteomes" id="UP000444318"/>
    </source>
</evidence>
<evidence type="ECO:0000256" key="10">
    <source>
        <dbReference type="ARBA" id="ARBA00030835"/>
    </source>
</evidence>
<dbReference type="Gene3D" id="1.10.530.10">
    <property type="match status" value="1"/>
</dbReference>
<name>A0A843SJJ2_9BURK</name>
<keyword evidence="12" id="KW-0282">Flagellum</keyword>
<dbReference type="AlphaFoldDB" id="A0A843SJJ2"/>
<dbReference type="GO" id="GO:0042597">
    <property type="term" value="C:periplasmic space"/>
    <property type="evidence" value="ECO:0007669"/>
    <property type="project" value="UniProtKB-SubCell"/>
</dbReference>
<evidence type="ECO:0000256" key="1">
    <source>
        <dbReference type="ARBA" id="ARBA00002954"/>
    </source>
</evidence>
<dbReference type="PANTHER" id="PTHR33308:SF9">
    <property type="entry name" value="PEPTIDOGLYCAN HYDROLASE FLGJ"/>
    <property type="match status" value="1"/>
</dbReference>
<evidence type="ECO:0000256" key="8">
    <source>
        <dbReference type="ARBA" id="ARBA00023295"/>
    </source>
</evidence>
<comment type="caution">
    <text evidence="12">The sequence shown here is derived from an EMBL/GenBank/DDBJ whole genome shotgun (WGS) entry which is preliminary data.</text>
</comment>
<keyword evidence="7 12" id="KW-0378">Hydrolase</keyword>
<organism evidence="12 13">
    <name type="scientific">Rugamonas rivuli</name>
    <dbReference type="NCBI Taxonomy" id="2743358"/>
    <lineage>
        <taxon>Bacteria</taxon>
        <taxon>Pseudomonadati</taxon>
        <taxon>Pseudomonadota</taxon>
        <taxon>Betaproteobacteria</taxon>
        <taxon>Burkholderiales</taxon>
        <taxon>Oxalobacteraceae</taxon>
        <taxon>Telluria group</taxon>
        <taxon>Rugamonas</taxon>
    </lineage>
</organism>
<evidence type="ECO:0000256" key="4">
    <source>
        <dbReference type="ARBA" id="ARBA00007974"/>
    </source>
</evidence>
<keyword evidence="13" id="KW-1185">Reference proteome</keyword>
<gene>
    <name evidence="12" type="primary">flgJ</name>
    <name evidence="12" type="ORF">GEV01_15150</name>
</gene>
<dbReference type="Pfam" id="PF01832">
    <property type="entry name" value="Glucosaminidase"/>
    <property type="match status" value="1"/>
</dbReference>
<sequence>MTSSFPNANTSNDLSSKFALDLKDMGSLRQSAKAGSPEALKTAATQFEAMFVNMMMKSMREATPQDGMMDSQQSKMFTTMLDQQTSQNIAKKGIGLSDMLIRQLSKTADKQALAIGNEAGDSSSGANGGSFGGLASLMDAKLQRAIAAAGGAGAVGSVDDNSAVPATNAANKGSQAPHVRSFQDKLGAHAEEASRATGIPAKFMLGQAALESGWGKREIKGRDGSNSHNLFGIKAGGDWKGKVVEATTTEYVNGKAQTKVERFRAYDSYSDSFKDYAKLLASNPRYEKVLASAGDASSFAQGLQKAGYATDPNYANKLTSIIKRSLAG</sequence>
<keyword evidence="12" id="KW-0966">Cell projection</keyword>
<evidence type="ECO:0000256" key="2">
    <source>
        <dbReference type="ARBA" id="ARBA00004418"/>
    </source>
</evidence>
<dbReference type="GO" id="GO:0016798">
    <property type="term" value="F:hydrolase activity, acting on glycosyl bonds"/>
    <property type="evidence" value="ECO:0007669"/>
    <property type="project" value="UniProtKB-KW"/>
</dbReference>
<comment type="function">
    <text evidence="1">Flagellum-specific muramidase which hydrolyzes the peptidoglycan layer to assemble the rod structure in the periplasmic space.</text>
</comment>
<dbReference type="EMBL" id="WHUF01000004">
    <property type="protein sequence ID" value="MQA20857.1"/>
    <property type="molecule type" value="Genomic_DNA"/>
</dbReference>
<keyword evidence="6" id="KW-0574">Periplasm</keyword>
<evidence type="ECO:0000256" key="7">
    <source>
        <dbReference type="ARBA" id="ARBA00022801"/>
    </source>
</evidence>
<dbReference type="InterPro" id="IPR019301">
    <property type="entry name" value="Flagellar_prot_FlgJ_N"/>
</dbReference>
<reference evidence="12 13" key="1">
    <citation type="submission" date="2019-10" db="EMBL/GenBank/DDBJ databases">
        <title>Two novel species isolated from a subtropical stream in China.</title>
        <authorList>
            <person name="Lu H."/>
        </authorList>
    </citation>
    <scope>NUCLEOTIDE SEQUENCE [LARGE SCALE GENOMIC DNA]</scope>
    <source>
        <strain evidence="12 13">FT103W</strain>
    </source>
</reference>
<dbReference type="Pfam" id="PF10135">
    <property type="entry name" value="Rod-binding"/>
    <property type="match status" value="1"/>
</dbReference>
<evidence type="ECO:0000256" key="3">
    <source>
        <dbReference type="ARBA" id="ARBA00006880"/>
    </source>
</evidence>
<dbReference type="GO" id="GO:0044780">
    <property type="term" value="P:bacterial-type flagellum assembly"/>
    <property type="evidence" value="ECO:0007669"/>
    <property type="project" value="InterPro"/>
</dbReference>
<evidence type="ECO:0000256" key="6">
    <source>
        <dbReference type="ARBA" id="ARBA00022764"/>
    </source>
</evidence>
<dbReference type="PRINTS" id="PR01002">
    <property type="entry name" value="FLGFLGJ"/>
</dbReference>
<keyword evidence="9" id="KW-0961">Cell wall biogenesis/degradation</keyword>
<evidence type="ECO:0000313" key="12">
    <source>
        <dbReference type="EMBL" id="MQA20857.1"/>
    </source>
</evidence>
<dbReference type="GO" id="GO:0071555">
    <property type="term" value="P:cell wall organization"/>
    <property type="evidence" value="ECO:0007669"/>
    <property type="project" value="UniProtKB-KW"/>
</dbReference>
<evidence type="ECO:0000259" key="11">
    <source>
        <dbReference type="SMART" id="SM00047"/>
    </source>
</evidence>
<dbReference type="GO" id="GO:0004040">
    <property type="term" value="F:amidase activity"/>
    <property type="evidence" value="ECO:0007669"/>
    <property type="project" value="InterPro"/>
</dbReference>
<dbReference type="RefSeq" id="WP_152805820.1">
    <property type="nucleotide sequence ID" value="NZ_WHUF01000004.1"/>
</dbReference>
<comment type="similarity">
    <text evidence="4">In the C-terminal section; belongs to the glycosyl hydrolase 73 family.</text>
</comment>
<proteinExistence type="inferred from homology"/>
<dbReference type="InterPro" id="IPR002901">
    <property type="entry name" value="MGlyc_endo_b_GlcNAc-like_dom"/>
</dbReference>
<keyword evidence="8" id="KW-0326">Glycosidase</keyword>
<protein>
    <recommendedName>
        <fullName evidence="5">Peptidoglycan hydrolase FlgJ</fullName>
    </recommendedName>
    <alternativeName>
        <fullName evidence="10">Muramidase FlgJ</fullName>
    </alternativeName>
</protein>
<feature type="domain" description="Mannosyl-glycoprotein endo-beta-N-acetylglucosamidase-like" evidence="11">
    <location>
        <begin position="172"/>
        <end position="326"/>
    </location>
</feature>
<dbReference type="PANTHER" id="PTHR33308">
    <property type="entry name" value="PEPTIDOGLYCAN HYDROLASE FLGJ"/>
    <property type="match status" value="1"/>
</dbReference>
<evidence type="ECO:0000256" key="5">
    <source>
        <dbReference type="ARBA" id="ARBA00013433"/>
    </source>
</evidence>
<dbReference type="InterPro" id="IPR051056">
    <property type="entry name" value="Glycosyl_Hydrolase_73"/>
</dbReference>
<dbReference type="SMART" id="SM00047">
    <property type="entry name" value="LYZ2"/>
    <property type="match status" value="1"/>
</dbReference>
<comment type="similarity">
    <text evidence="3">In the N-terminal section; belongs to the FlgJ family.</text>
</comment>
<comment type="subcellular location">
    <subcellularLocation>
        <location evidence="2">Periplasm</location>
    </subcellularLocation>
</comment>
<dbReference type="NCBIfam" id="TIGR02541">
    <property type="entry name" value="flagell_FlgJ"/>
    <property type="match status" value="1"/>
</dbReference>
<dbReference type="Proteomes" id="UP000444318">
    <property type="component" value="Unassembled WGS sequence"/>
</dbReference>
<dbReference type="GO" id="GO:0071973">
    <property type="term" value="P:bacterial-type flagellum-dependent cell motility"/>
    <property type="evidence" value="ECO:0007669"/>
    <property type="project" value="TreeGrafter"/>
</dbReference>
<accession>A0A843SJJ2</accession>
<dbReference type="InterPro" id="IPR013377">
    <property type="entry name" value="FlgJ"/>
</dbReference>
<dbReference type="Gene3D" id="2.10.70.40">
    <property type="entry name" value="peptidoglycan hydrolase"/>
    <property type="match status" value="1"/>
</dbReference>
<evidence type="ECO:0000256" key="9">
    <source>
        <dbReference type="ARBA" id="ARBA00023316"/>
    </source>
</evidence>
<keyword evidence="12" id="KW-0969">Cilium</keyword>